<protein>
    <submittedName>
        <fullName evidence="11">Transcription factor C2H2 family</fullName>
    </submittedName>
</protein>
<feature type="compositionally biased region" description="Polar residues" evidence="9">
    <location>
        <begin position="1"/>
        <end position="18"/>
    </location>
</feature>
<dbReference type="Gramene" id="mRNA:HanXRQr2_Chr10g0422801">
    <property type="protein sequence ID" value="CDS:HanXRQr2_Chr10g0422801.1"/>
    <property type="gene ID" value="HanXRQr2_Chr10g0422801"/>
</dbReference>
<dbReference type="Proteomes" id="UP000215914">
    <property type="component" value="Unassembled WGS sequence"/>
</dbReference>
<keyword evidence="7" id="KW-0539">Nucleus</keyword>
<keyword evidence="6" id="KW-0804">Transcription</keyword>
<feature type="domain" description="C2H2-type" evidence="10">
    <location>
        <begin position="35"/>
        <end position="62"/>
    </location>
</feature>
<evidence type="ECO:0000256" key="2">
    <source>
        <dbReference type="ARBA" id="ARBA00022723"/>
    </source>
</evidence>
<evidence type="ECO:0000313" key="11">
    <source>
        <dbReference type="EMBL" id="KAF5784948.1"/>
    </source>
</evidence>
<keyword evidence="12" id="KW-1185">Reference proteome</keyword>
<reference evidence="11" key="1">
    <citation type="journal article" date="2017" name="Nature">
        <title>The sunflower genome provides insights into oil metabolism, flowering and Asterid evolution.</title>
        <authorList>
            <person name="Badouin H."/>
            <person name="Gouzy J."/>
            <person name="Grassa C.J."/>
            <person name="Murat F."/>
            <person name="Staton S.E."/>
            <person name="Cottret L."/>
            <person name="Lelandais-Briere C."/>
            <person name="Owens G.L."/>
            <person name="Carrere S."/>
            <person name="Mayjonade B."/>
            <person name="Legrand L."/>
            <person name="Gill N."/>
            <person name="Kane N.C."/>
            <person name="Bowers J.E."/>
            <person name="Hubner S."/>
            <person name="Bellec A."/>
            <person name="Berard A."/>
            <person name="Berges H."/>
            <person name="Blanchet N."/>
            <person name="Boniface M.C."/>
            <person name="Brunel D."/>
            <person name="Catrice O."/>
            <person name="Chaidir N."/>
            <person name="Claudel C."/>
            <person name="Donnadieu C."/>
            <person name="Faraut T."/>
            <person name="Fievet G."/>
            <person name="Helmstetter N."/>
            <person name="King M."/>
            <person name="Knapp S.J."/>
            <person name="Lai Z."/>
            <person name="Le Paslier M.C."/>
            <person name="Lippi Y."/>
            <person name="Lorenzon L."/>
            <person name="Mandel J.R."/>
            <person name="Marage G."/>
            <person name="Marchand G."/>
            <person name="Marquand E."/>
            <person name="Bret-Mestries E."/>
            <person name="Morien E."/>
            <person name="Nambeesan S."/>
            <person name="Nguyen T."/>
            <person name="Pegot-Espagnet P."/>
            <person name="Pouilly N."/>
            <person name="Raftis F."/>
            <person name="Sallet E."/>
            <person name="Schiex T."/>
            <person name="Thomas J."/>
            <person name="Vandecasteele C."/>
            <person name="Vares D."/>
            <person name="Vear F."/>
            <person name="Vautrin S."/>
            <person name="Crespi M."/>
            <person name="Mangin B."/>
            <person name="Burke J.M."/>
            <person name="Salse J."/>
            <person name="Munos S."/>
            <person name="Vincourt P."/>
            <person name="Rieseberg L.H."/>
            <person name="Langlade N.B."/>
        </authorList>
    </citation>
    <scope>NUCLEOTIDE SEQUENCE</scope>
    <source>
        <tissue evidence="11">Leaves</tissue>
    </source>
</reference>
<dbReference type="InterPro" id="IPR013087">
    <property type="entry name" value="Znf_C2H2_type"/>
</dbReference>
<evidence type="ECO:0000256" key="6">
    <source>
        <dbReference type="ARBA" id="ARBA00023163"/>
    </source>
</evidence>
<dbReference type="InterPro" id="IPR036236">
    <property type="entry name" value="Znf_C2H2_sf"/>
</dbReference>
<dbReference type="EMBL" id="MNCJ02000325">
    <property type="protein sequence ID" value="KAF5784948.1"/>
    <property type="molecule type" value="Genomic_DNA"/>
</dbReference>
<dbReference type="PANTHER" id="PTHR45801">
    <property type="entry name" value="OS07G0101800 PROTEIN"/>
    <property type="match status" value="1"/>
</dbReference>
<comment type="caution">
    <text evidence="11">The sequence shown here is derived from an EMBL/GenBank/DDBJ whole genome shotgun (WGS) entry which is preliminary data.</text>
</comment>
<proteinExistence type="predicted"/>
<evidence type="ECO:0000256" key="1">
    <source>
        <dbReference type="ARBA" id="ARBA00004123"/>
    </source>
</evidence>
<organism evidence="11 12">
    <name type="scientific">Helianthus annuus</name>
    <name type="common">Common sunflower</name>
    <dbReference type="NCBI Taxonomy" id="4232"/>
    <lineage>
        <taxon>Eukaryota</taxon>
        <taxon>Viridiplantae</taxon>
        <taxon>Streptophyta</taxon>
        <taxon>Embryophyta</taxon>
        <taxon>Tracheophyta</taxon>
        <taxon>Spermatophyta</taxon>
        <taxon>Magnoliopsida</taxon>
        <taxon>eudicotyledons</taxon>
        <taxon>Gunneridae</taxon>
        <taxon>Pentapetalae</taxon>
        <taxon>asterids</taxon>
        <taxon>campanulids</taxon>
        <taxon>Asterales</taxon>
        <taxon>Asteraceae</taxon>
        <taxon>Asteroideae</taxon>
        <taxon>Heliantheae alliance</taxon>
        <taxon>Heliantheae</taxon>
        <taxon>Helianthus</taxon>
    </lineage>
</organism>
<evidence type="ECO:0000256" key="7">
    <source>
        <dbReference type="ARBA" id="ARBA00023242"/>
    </source>
</evidence>
<dbReference type="AlphaFoldDB" id="A0A9K3HUX8"/>
<keyword evidence="2" id="KW-0479">Metal-binding</keyword>
<reference evidence="11" key="2">
    <citation type="submission" date="2020-06" db="EMBL/GenBank/DDBJ databases">
        <title>Helianthus annuus Genome sequencing and assembly Release 2.</title>
        <authorList>
            <person name="Gouzy J."/>
            <person name="Langlade N."/>
            <person name="Munos S."/>
        </authorList>
    </citation>
    <scope>NUCLEOTIDE SEQUENCE</scope>
    <source>
        <tissue evidence="11">Leaves</tissue>
    </source>
</reference>
<evidence type="ECO:0000256" key="4">
    <source>
        <dbReference type="ARBA" id="ARBA00022833"/>
    </source>
</evidence>
<dbReference type="OrthoDB" id="780709at2759"/>
<evidence type="ECO:0000256" key="3">
    <source>
        <dbReference type="ARBA" id="ARBA00022771"/>
    </source>
</evidence>
<accession>A0A9K3HUX8</accession>
<dbReference type="PROSITE" id="PS00028">
    <property type="entry name" value="ZINC_FINGER_C2H2_1"/>
    <property type="match status" value="1"/>
</dbReference>
<keyword evidence="3 8" id="KW-0863">Zinc-finger</keyword>
<evidence type="ECO:0000313" key="12">
    <source>
        <dbReference type="Proteomes" id="UP000215914"/>
    </source>
</evidence>
<sequence>MESIITMDNHQDQLTNSLEEVDPREPDVGPGARSYECVFCRRGFTTAQALGGHMNIHRKDRAKNNRPSSYLSNNNSNKQDDHSFYANPRFCPQSYMSQTTNNQEGNIGYTTCFSSASSGVQPVNYVNKHQDCHGVIKSPSREEKRMSLSLQFGWSHGEDHRESKRRTREPSNEDELDLELRLGHDP</sequence>
<keyword evidence="4" id="KW-0862">Zinc</keyword>
<name>A0A9K3HUX8_HELAN</name>
<dbReference type="Gene3D" id="3.30.160.60">
    <property type="entry name" value="Classic Zinc Finger"/>
    <property type="match status" value="1"/>
</dbReference>
<feature type="compositionally biased region" description="Polar residues" evidence="9">
    <location>
        <begin position="65"/>
        <end position="77"/>
    </location>
</feature>
<gene>
    <name evidence="11" type="ORF">HanXRQr2_Chr10g0422801</name>
</gene>
<evidence type="ECO:0000259" key="10">
    <source>
        <dbReference type="PROSITE" id="PS50157"/>
    </source>
</evidence>
<evidence type="ECO:0000256" key="8">
    <source>
        <dbReference type="PROSITE-ProRule" id="PRU00042"/>
    </source>
</evidence>
<dbReference type="GO" id="GO:0008270">
    <property type="term" value="F:zinc ion binding"/>
    <property type="evidence" value="ECO:0007669"/>
    <property type="project" value="UniProtKB-KW"/>
</dbReference>
<comment type="subcellular location">
    <subcellularLocation>
        <location evidence="1">Nucleus</location>
    </subcellularLocation>
</comment>
<dbReference type="PROSITE" id="PS50157">
    <property type="entry name" value="ZINC_FINGER_C2H2_2"/>
    <property type="match status" value="1"/>
</dbReference>
<keyword evidence="5" id="KW-0805">Transcription regulation</keyword>
<evidence type="ECO:0000256" key="9">
    <source>
        <dbReference type="SAM" id="MobiDB-lite"/>
    </source>
</evidence>
<dbReference type="InterPro" id="IPR052426">
    <property type="entry name" value="Plant_dev_regulator"/>
</dbReference>
<feature type="region of interest" description="Disordered" evidence="9">
    <location>
        <begin position="138"/>
        <end position="186"/>
    </location>
</feature>
<dbReference type="PANTHER" id="PTHR45801:SF111">
    <property type="entry name" value="C2H2 AND C2HC ZINC FINGERS SUPERFAMILY PROTEIN"/>
    <property type="match status" value="1"/>
</dbReference>
<dbReference type="GO" id="GO:0005634">
    <property type="term" value="C:nucleus"/>
    <property type="evidence" value="ECO:0007669"/>
    <property type="project" value="UniProtKB-SubCell"/>
</dbReference>
<feature type="region of interest" description="Disordered" evidence="9">
    <location>
        <begin position="55"/>
        <end position="86"/>
    </location>
</feature>
<feature type="region of interest" description="Disordered" evidence="9">
    <location>
        <begin position="1"/>
        <end position="29"/>
    </location>
</feature>
<evidence type="ECO:0000256" key="5">
    <source>
        <dbReference type="ARBA" id="ARBA00023015"/>
    </source>
</evidence>
<dbReference type="SUPFAM" id="SSF57667">
    <property type="entry name" value="beta-beta-alpha zinc fingers"/>
    <property type="match status" value="1"/>
</dbReference>